<dbReference type="EC" id="1.1.2.3" evidence="1"/>
<comment type="caution">
    <text evidence="1">The sequence shown here is derived from an EMBL/GenBank/DDBJ whole genome shotgun (WGS) entry which is preliminary data.</text>
</comment>
<organism evidence="1 2">
    <name type="scientific">Streptococcus dysgalactiae subsp. equisimilis</name>
    <name type="common">Streptococcus equisimilis</name>
    <dbReference type="NCBI Taxonomy" id="119602"/>
    <lineage>
        <taxon>Bacteria</taxon>
        <taxon>Bacillati</taxon>
        <taxon>Bacillota</taxon>
        <taxon>Bacilli</taxon>
        <taxon>Lactobacillales</taxon>
        <taxon>Streptococcaceae</taxon>
        <taxon>Streptococcus</taxon>
    </lineage>
</organism>
<dbReference type="AlphaFoldDB" id="A0A9X8XI50"/>
<evidence type="ECO:0000313" key="2">
    <source>
        <dbReference type="Proteomes" id="UP000254559"/>
    </source>
</evidence>
<accession>A0A9X8XI50</accession>
<dbReference type="EMBL" id="UHFO01000001">
    <property type="protein sequence ID" value="SUN64160.1"/>
    <property type="molecule type" value="Genomic_DNA"/>
</dbReference>
<protein>
    <submittedName>
        <fullName evidence="1">L-lactate dehydrogenase (FMN-dependent) related alpha-hydroxy acid dehydrogenase</fullName>
        <ecNumber evidence="1">1.1.2.3</ecNumber>
    </submittedName>
</protein>
<reference evidence="1 2" key="1">
    <citation type="submission" date="2018-06" db="EMBL/GenBank/DDBJ databases">
        <authorList>
            <consortium name="Pathogen Informatics"/>
            <person name="Doyle S."/>
        </authorList>
    </citation>
    <scope>NUCLEOTIDE SEQUENCE [LARGE SCALE GENOMIC DNA]</scope>
    <source>
        <strain evidence="1 2">NCTC11564</strain>
    </source>
</reference>
<dbReference type="GO" id="GO:0004460">
    <property type="term" value="F:L-lactate dehydrogenase (cytochrome) activity"/>
    <property type="evidence" value="ECO:0007669"/>
    <property type="project" value="UniProtKB-EC"/>
</dbReference>
<name>A0A9X8XI50_STREQ</name>
<gene>
    <name evidence="1" type="ORF">NCTC11564_01404</name>
</gene>
<dbReference type="Proteomes" id="UP000254559">
    <property type="component" value="Unassembled WGS sequence"/>
</dbReference>
<keyword evidence="1" id="KW-0560">Oxidoreductase</keyword>
<sequence length="52" mass="6018">MTMINGYQQSDREERLKILNLPSLQQRAQQIIPKGGFGYITEGSEDELNRLH</sequence>
<evidence type="ECO:0000313" key="1">
    <source>
        <dbReference type="EMBL" id="SUN64160.1"/>
    </source>
</evidence>
<proteinExistence type="predicted"/>